<dbReference type="GO" id="GO:0003824">
    <property type="term" value="F:catalytic activity"/>
    <property type="evidence" value="ECO:0007669"/>
    <property type="project" value="InterPro"/>
</dbReference>
<dbReference type="EMBL" id="MN739535">
    <property type="protein sequence ID" value="QHT11559.1"/>
    <property type="molecule type" value="Genomic_DNA"/>
</dbReference>
<dbReference type="SUPFAM" id="SSF56219">
    <property type="entry name" value="DNase I-like"/>
    <property type="match status" value="1"/>
</dbReference>
<evidence type="ECO:0000256" key="1">
    <source>
        <dbReference type="SAM" id="MobiDB-lite"/>
    </source>
</evidence>
<protein>
    <recommendedName>
        <fullName evidence="2">Endonuclease/exonuclease/phosphatase domain-containing protein</fullName>
    </recommendedName>
</protein>
<feature type="compositionally biased region" description="Basic and acidic residues" evidence="1">
    <location>
        <begin position="525"/>
        <end position="535"/>
    </location>
</feature>
<accession>A0A6C0D6M0</accession>
<name>A0A6C0D6M0_9ZZZZ</name>
<feature type="compositionally biased region" description="Pro residues" evidence="1">
    <location>
        <begin position="434"/>
        <end position="448"/>
    </location>
</feature>
<dbReference type="InterPro" id="IPR005135">
    <property type="entry name" value="Endo/exonuclease/phosphatase"/>
</dbReference>
<dbReference type="AlphaFoldDB" id="A0A6C0D6M0"/>
<sequence>MNRTLKNKNKPKQVGGNNSINVLCWNICWQAMKGEAKGSAPILGAKCAEREINRRTKLNECSTNVRNLIDSLPINYDFVAIQEATKWKEIYNHSKKLRAMGGYVHHRIGSSELVTFYNKDKYNAKAVVTYTIIHNGKRGRPYHIIYLQHIITLEFYIFINLHNAVGVSKDDLELQLASKFNNFFEIEKVEQEGAQHLKKRIQPLWSKNNYNVIVAGDFNDRGLKNYWQGLYPFKHTNIPILKDIVVKCEPEPPKTCCRQLKNTSPPYNGDYILVNSSLAIEKNNYIPASAHLFPSSDHLPVLIELKSITAVSAPIVRGVRTRAQTINHFDTVLLPDEKDEEIDELIDDEESDEESDEEIDAIIQPPPDAIRQPPDAIRQPPDAIIPRHEETGPTSQIEGTGQIEPDIRPPPLPPIQAAETILPLPPTQGTETILPPPTRAEIRPPPPIQGETRQSTQVVETIPPTQGAPTQGAPTQGAPTQGAPTQGAPTQGAPTQGPPTQTETRQPTQVVEARPLTQEAVQPPIEKKDITRETETEPESTNMFSAPLMAMICAIPVIFLLSK</sequence>
<proteinExistence type="predicted"/>
<dbReference type="Pfam" id="PF03372">
    <property type="entry name" value="Exo_endo_phos"/>
    <property type="match status" value="1"/>
</dbReference>
<feature type="region of interest" description="Disordered" evidence="1">
    <location>
        <begin position="345"/>
        <end position="410"/>
    </location>
</feature>
<feature type="region of interest" description="Disordered" evidence="1">
    <location>
        <begin position="425"/>
        <end position="542"/>
    </location>
</feature>
<feature type="domain" description="Endonuclease/exonuclease/phosphatase" evidence="2">
    <location>
        <begin position="25"/>
        <end position="298"/>
    </location>
</feature>
<reference evidence="3" key="1">
    <citation type="journal article" date="2020" name="Nature">
        <title>Giant virus diversity and host interactions through global metagenomics.</title>
        <authorList>
            <person name="Schulz F."/>
            <person name="Roux S."/>
            <person name="Paez-Espino D."/>
            <person name="Jungbluth S."/>
            <person name="Walsh D.A."/>
            <person name="Denef V.J."/>
            <person name="McMahon K.D."/>
            <person name="Konstantinidis K.T."/>
            <person name="Eloe-Fadrosh E.A."/>
            <person name="Kyrpides N.C."/>
            <person name="Woyke T."/>
        </authorList>
    </citation>
    <scope>NUCLEOTIDE SEQUENCE</scope>
    <source>
        <strain evidence="3">GVMAG-M-3300023174-116</strain>
    </source>
</reference>
<feature type="compositionally biased region" description="Low complexity" evidence="1">
    <location>
        <begin position="463"/>
        <end position="509"/>
    </location>
</feature>
<feature type="compositionally biased region" description="Acidic residues" evidence="1">
    <location>
        <begin position="345"/>
        <end position="360"/>
    </location>
</feature>
<organism evidence="3">
    <name type="scientific">viral metagenome</name>
    <dbReference type="NCBI Taxonomy" id="1070528"/>
    <lineage>
        <taxon>unclassified sequences</taxon>
        <taxon>metagenomes</taxon>
        <taxon>organismal metagenomes</taxon>
    </lineage>
</organism>
<dbReference type="Gene3D" id="3.60.10.10">
    <property type="entry name" value="Endonuclease/exonuclease/phosphatase"/>
    <property type="match status" value="1"/>
</dbReference>
<dbReference type="InterPro" id="IPR036691">
    <property type="entry name" value="Endo/exonu/phosph_ase_sf"/>
</dbReference>
<evidence type="ECO:0000313" key="3">
    <source>
        <dbReference type="EMBL" id="QHT11559.1"/>
    </source>
</evidence>
<evidence type="ECO:0000259" key="2">
    <source>
        <dbReference type="Pfam" id="PF03372"/>
    </source>
</evidence>